<accession>A0A813TT12</accession>
<sequence length="319" mass="37561">MEFLNDILRWDIIKFTILLTSFCLVCILNIFLKISFYCIQKNAQKNDLNDGKFNSMKLFCCCILAVDFQHFPYYYTKTHDYGVSLMDIGVGYFILCHSMRLIRNNDDKSNNSLKSNLKSIPLNMFKTAKKTSLLLYIGLIRLFLLSMSGYRVNVNEYGVHWNFFFTIFFVKVLSSPFDFIIRNNPRRAFFLSFIIGVAYQFMLSKKDFREYILEYDQERKSLIDKNKEGLFSTLGYMSIYFAGEAICYQLKMILKKNDEVADESSLSGSIKCCFNLLKYFLIFISMELTMVYFVQDISRRMCNLSFIFHTVSILDFVLE</sequence>
<keyword evidence="2 5" id="KW-0812">Transmembrane</keyword>
<evidence type="ECO:0000256" key="5">
    <source>
        <dbReference type="SAM" id="Phobius"/>
    </source>
</evidence>
<dbReference type="GO" id="GO:0006506">
    <property type="term" value="P:GPI anchor biosynthetic process"/>
    <property type="evidence" value="ECO:0007669"/>
    <property type="project" value="InterPro"/>
</dbReference>
<reference evidence="6" key="1">
    <citation type="submission" date="2021-02" db="EMBL/GenBank/DDBJ databases">
        <authorList>
            <person name="Nowell W R."/>
        </authorList>
    </citation>
    <scope>NUCLEOTIDE SEQUENCE</scope>
    <source>
        <strain evidence="6">Ploen Becks lab</strain>
    </source>
</reference>
<protein>
    <recommendedName>
        <fullName evidence="8">Phosphatidylinositol-glycan biosynthesis class W protein</fullName>
    </recommendedName>
</protein>
<dbReference type="GO" id="GO:0072659">
    <property type="term" value="P:protein localization to plasma membrane"/>
    <property type="evidence" value="ECO:0007669"/>
    <property type="project" value="TreeGrafter"/>
</dbReference>
<comment type="subcellular location">
    <subcellularLocation>
        <location evidence="1">Membrane</location>
        <topology evidence="1">Multi-pass membrane protein</topology>
    </subcellularLocation>
</comment>
<dbReference type="Proteomes" id="UP000663879">
    <property type="component" value="Unassembled WGS sequence"/>
</dbReference>
<gene>
    <name evidence="6" type="ORF">OXX778_LOCUS7317</name>
</gene>
<keyword evidence="7" id="KW-1185">Reference proteome</keyword>
<dbReference type="PANTHER" id="PTHR20661:SF0">
    <property type="entry name" value="PHOSPHATIDYLINOSITOL-GLYCAN BIOSYNTHESIS CLASS W PROTEIN"/>
    <property type="match status" value="1"/>
</dbReference>
<dbReference type="Pfam" id="PF06423">
    <property type="entry name" value="GWT1"/>
    <property type="match status" value="1"/>
</dbReference>
<proteinExistence type="predicted"/>
<organism evidence="6 7">
    <name type="scientific">Brachionus calyciflorus</name>
    <dbReference type="NCBI Taxonomy" id="104777"/>
    <lineage>
        <taxon>Eukaryota</taxon>
        <taxon>Metazoa</taxon>
        <taxon>Spiralia</taxon>
        <taxon>Gnathifera</taxon>
        <taxon>Rotifera</taxon>
        <taxon>Eurotatoria</taxon>
        <taxon>Monogononta</taxon>
        <taxon>Pseudotrocha</taxon>
        <taxon>Ploima</taxon>
        <taxon>Brachionidae</taxon>
        <taxon>Brachionus</taxon>
    </lineage>
</organism>
<dbReference type="OrthoDB" id="15270at2759"/>
<keyword evidence="3 5" id="KW-1133">Transmembrane helix</keyword>
<name>A0A813TT12_9BILA</name>
<feature type="transmembrane region" description="Helical" evidence="5">
    <location>
        <begin position="188"/>
        <end position="204"/>
    </location>
</feature>
<comment type="caution">
    <text evidence="6">The sequence shown here is derived from an EMBL/GenBank/DDBJ whole genome shotgun (WGS) entry which is preliminary data.</text>
</comment>
<evidence type="ECO:0000256" key="1">
    <source>
        <dbReference type="ARBA" id="ARBA00004141"/>
    </source>
</evidence>
<dbReference type="AlphaFoldDB" id="A0A813TT12"/>
<feature type="transmembrane region" description="Helical" evidence="5">
    <location>
        <begin position="133"/>
        <end position="153"/>
    </location>
</feature>
<feature type="transmembrane region" description="Helical" evidence="5">
    <location>
        <begin position="159"/>
        <end position="181"/>
    </location>
</feature>
<dbReference type="GO" id="GO:0016020">
    <property type="term" value="C:membrane"/>
    <property type="evidence" value="ECO:0007669"/>
    <property type="project" value="UniProtKB-SubCell"/>
</dbReference>
<feature type="transmembrane region" description="Helical" evidence="5">
    <location>
        <begin position="276"/>
        <end position="294"/>
    </location>
</feature>
<keyword evidence="4 5" id="KW-0472">Membrane</keyword>
<dbReference type="InterPro" id="IPR009447">
    <property type="entry name" value="PIGW/GWT1"/>
</dbReference>
<dbReference type="GO" id="GO:0005783">
    <property type="term" value="C:endoplasmic reticulum"/>
    <property type="evidence" value="ECO:0007669"/>
    <property type="project" value="TreeGrafter"/>
</dbReference>
<evidence type="ECO:0000313" key="7">
    <source>
        <dbReference type="Proteomes" id="UP000663879"/>
    </source>
</evidence>
<evidence type="ECO:0008006" key="8">
    <source>
        <dbReference type="Google" id="ProtNLM"/>
    </source>
</evidence>
<dbReference type="GO" id="GO:0032216">
    <property type="term" value="F:glucosaminyl-phosphatidylinositol O-acyltransferase activity"/>
    <property type="evidence" value="ECO:0007669"/>
    <property type="project" value="TreeGrafter"/>
</dbReference>
<evidence type="ECO:0000256" key="2">
    <source>
        <dbReference type="ARBA" id="ARBA00022692"/>
    </source>
</evidence>
<evidence type="ECO:0000256" key="3">
    <source>
        <dbReference type="ARBA" id="ARBA00022989"/>
    </source>
</evidence>
<dbReference type="PANTHER" id="PTHR20661">
    <property type="entry name" value="PHOSPHATIDYLINOSITOL-GLYCAN BIOSYNTHESIS CLASS W PROTEIN"/>
    <property type="match status" value="1"/>
</dbReference>
<evidence type="ECO:0000256" key="4">
    <source>
        <dbReference type="ARBA" id="ARBA00023136"/>
    </source>
</evidence>
<feature type="transmembrane region" description="Helical" evidence="5">
    <location>
        <begin position="12"/>
        <end position="32"/>
    </location>
</feature>
<dbReference type="EMBL" id="CAJNOC010000926">
    <property type="protein sequence ID" value="CAF0818083.1"/>
    <property type="molecule type" value="Genomic_DNA"/>
</dbReference>
<evidence type="ECO:0000313" key="6">
    <source>
        <dbReference type="EMBL" id="CAF0818083.1"/>
    </source>
</evidence>